<comment type="caution">
    <text evidence="1">The sequence shown here is derived from an EMBL/GenBank/DDBJ whole genome shotgun (WGS) entry which is preliminary data.</text>
</comment>
<reference evidence="2" key="1">
    <citation type="journal article" date="2019" name="Int. J. Syst. Evol. Microbiol.">
        <title>The Global Catalogue of Microorganisms (GCM) 10K type strain sequencing project: providing services to taxonomists for standard genome sequencing and annotation.</title>
        <authorList>
            <consortium name="The Broad Institute Genomics Platform"/>
            <consortium name="The Broad Institute Genome Sequencing Center for Infectious Disease"/>
            <person name="Wu L."/>
            <person name="Ma J."/>
        </authorList>
    </citation>
    <scope>NUCLEOTIDE SEQUENCE [LARGE SCALE GENOMIC DNA]</scope>
    <source>
        <strain evidence="2">CGMCC 4.7455</strain>
    </source>
</reference>
<sequence length="160" mass="18158">MKLGMILHEVHRGENALALMLLRLSETHKTDHEVHHVARDLATWSQRHVRELAGPAADHGVRLDDEPKEEWAAAEWLREKGSELVGRRSTPSLLLLRDLKRTYLKASDVSVDWELLAQTAQAAKDGELLALTKRCHPQTLRQQRWANAMIKVVSPQVLTS</sequence>
<dbReference type="Proteomes" id="UP001597365">
    <property type="component" value="Unassembled WGS sequence"/>
</dbReference>
<dbReference type="RefSeq" id="WP_380898865.1">
    <property type="nucleotide sequence ID" value="NZ_JBHUFU010000004.1"/>
</dbReference>
<protein>
    <submittedName>
        <fullName evidence="1">Uncharacterized protein</fullName>
    </submittedName>
</protein>
<keyword evidence="2" id="KW-1185">Reference proteome</keyword>
<dbReference type="EMBL" id="JBHUFU010000004">
    <property type="protein sequence ID" value="MFD1829903.1"/>
    <property type="molecule type" value="Genomic_DNA"/>
</dbReference>
<evidence type="ECO:0000313" key="1">
    <source>
        <dbReference type="EMBL" id="MFD1829903.1"/>
    </source>
</evidence>
<organism evidence="1 2">
    <name type="scientific">Streptomyces desertarenae</name>
    <dbReference type="NCBI Taxonomy" id="2666184"/>
    <lineage>
        <taxon>Bacteria</taxon>
        <taxon>Bacillati</taxon>
        <taxon>Actinomycetota</taxon>
        <taxon>Actinomycetes</taxon>
        <taxon>Kitasatosporales</taxon>
        <taxon>Streptomycetaceae</taxon>
        <taxon>Streptomyces</taxon>
    </lineage>
</organism>
<evidence type="ECO:0000313" key="2">
    <source>
        <dbReference type="Proteomes" id="UP001597365"/>
    </source>
</evidence>
<gene>
    <name evidence="1" type="ORF">ACFSJS_09515</name>
</gene>
<name>A0ABW4PGP5_9ACTN</name>
<proteinExistence type="predicted"/>
<accession>A0ABW4PGP5</accession>